<gene>
    <name evidence="2" type="ORF">AUC68_05375</name>
</gene>
<dbReference type="EMBL" id="LPWG01000011">
    <property type="protein sequence ID" value="ODR99401.1"/>
    <property type="molecule type" value="Genomic_DNA"/>
</dbReference>
<organism evidence="2 3">
    <name type="scientific">Methyloceanibacter methanicus</name>
    <dbReference type="NCBI Taxonomy" id="1774968"/>
    <lineage>
        <taxon>Bacteria</taxon>
        <taxon>Pseudomonadati</taxon>
        <taxon>Pseudomonadota</taxon>
        <taxon>Alphaproteobacteria</taxon>
        <taxon>Hyphomicrobiales</taxon>
        <taxon>Hyphomicrobiaceae</taxon>
        <taxon>Methyloceanibacter</taxon>
    </lineage>
</organism>
<dbReference type="RefSeq" id="WP_069437342.1">
    <property type="nucleotide sequence ID" value="NZ_LPWG01000011.1"/>
</dbReference>
<keyword evidence="1" id="KW-1133">Transmembrane helix</keyword>
<keyword evidence="1" id="KW-0812">Transmembrane</keyword>
<dbReference type="Proteomes" id="UP000094501">
    <property type="component" value="Unassembled WGS sequence"/>
</dbReference>
<dbReference type="AlphaFoldDB" id="A0A1E3W1K5"/>
<name>A0A1E3W1K5_9HYPH</name>
<protein>
    <submittedName>
        <fullName evidence="2">Uncharacterized protein</fullName>
    </submittedName>
</protein>
<feature type="transmembrane region" description="Helical" evidence="1">
    <location>
        <begin position="29"/>
        <end position="59"/>
    </location>
</feature>
<comment type="caution">
    <text evidence="2">The sequence shown here is derived from an EMBL/GenBank/DDBJ whole genome shotgun (WGS) entry which is preliminary data.</text>
</comment>
<reference evidence="2 3" key="1">
    <citation type="journal article" date="2016" name="Environ. Microbiol.">
        <title>New Methyloceanibacter diversity from North Sea sediments includes methanotroph containing solely the soluble methane monooxygenase.</title>
        <authorList>
            <person name="Vekeman B."/>
            <person name="Kerckhof F.M."/>
            <person name="Cremers G."/>
            <person name="de Vos P."/>
            <person name="Vandamme P."/>
            <person name="Boon N."/>
            <person name="Op den Camp H.J."/>
            <person name="Heylen K."/>
        </authorList>
    </citation>
    <scope>NUCLEOTIDE SEQUENCE [LARGE SCALE GENOMIC DNA]</scope>
    <source>
        <strain evidence="2 3">R-67174</strain>
    </source>
</reference>
<evidence type="ECO:0000256" key="1">
    <source>
        <dbReference type="SAM" id="Phobius"/>
    </source>
</evidence>
<keyword evidence="1" id="KW-0472">Membrane</keyword>
<evidence type="ECO:0000313" key="2">
    <source>
        <dbReference type="EMBL" id="ODR99401.1"/>
    </source>
</evidence>
<dbReference type="OrthoDB" id="517039at2"/>
<sequence length="74" mass="7780">MWSMALSSIALFFQGKLFAEPGKAYRQIAIGAAVTAAVLIVLGLVGAPVWAAAVVAGLIGGAIQPYLFRDLKYR</sequence>
<proteinExistence type="predicted"/>
<evidence type="ECO:0000313" key="3">
    <source>
        <dbReference type="Proteomes" id="UP000094501"/>
    </source>
</evidence>
<accession>A0A1E3W1K5</accession>
<keyword evidence="3" id="KW-1185">Reference proteome</keyword>
<dbReference type="STRING" id="1774968.AUC68_05375"/>